<dbReference type="SUPFAM" id="SSF48726">
    <property type="entry name" value="Immunoglobulin"/>
    <property type="match status" value="1"/>
</dbReference>
<feature type="signal peptide" evidence="1">
    <location>
        <begin position="1"/>
        <end position="19"/>
    </location>
</feature>
<feature type="chain" id="PRO_5029718188" evidence="1">
    <location>
        <begin position="20"/>
        <end position="281"/>
    </location>
</feature>
<evidence type="ECO:0000313" key="4">
    <source>
        <dbReference type="WBParaSite" id="HCON_00028290-00001"/>
    </source>
</evidence>
<accession>A0A7I4XZC9</accession>
<dbReference type="InterPro" id="IPR036179">
    <property type="entry name" value="Ig-like_dom_sf"/>
</dbReference>
<dbReference type="InterPro" id="IPR013783">
    <property type="entry name" value="Ig-like_fold"/>
</dbReference>
<dbReference type="Proteomes" id="UP000025227">
    <property type="component" value="Unplaced"/>
</dbReference>
<dbReference type="PROSITE" id="PS50835">
    <property type="entry name" value="IG_LIKE"/>
    <property type="match status" value="1"/>
</dbReference>
<keyword evidence="1" id="KW-0732">Signal</keyword>
<proteinExistence type="predicted"/>
<feature type="domain" description="Ig-like" evidence="2">
    <location>
        <begin position="45"/>
        <end position="138"/>
    </location>
</feature>
<sequence>MFFVLKSILLLLVNSAIRADDSCRSECYQDRMPQCGVWLMKETNPDVAGTYELGHGLVNMSCEFSSLPEPAVVTWLHKAPNSISWVDFACSNKDETKQCRETEHRVRSRCLLRTNSLTMTGAYRCQATTPEQKNKAISSEFNINVVGIEKVATIHHHLPFGRLGYIEVEVCANPKPEIFWLTPDAIITPHVGGSSHVSATHLHQKKVRLHRDGPATVVPYCYTSRLLIRNVTESEEFQLLVKGETESRTVNLPIKILNVPSMASYHFPLVLGVILIISNQL</sequence>
<evidence type="ECO:0000313" key="3">
    <source>
        <dbReference type="Proteomes" id="UP000025227"/>
    </source>
</evidence>
<dbReference type="AlphaFoldDB" id="A0A7I4XZC9"/>
<dbReference type="Gene3D" id="2.60.40.10">
    <property type="entry name" value="Immunoglobulins"/>
    <property type="match status" value="1"/>
</dbReference>
<dbReference type="CDD" id="cd00096">
    <property type="entry name" value="Ig"/>
    <property type="match status" value="1"/>
</dbReference>
<dbReference type="OrthoDB" id="5777381at2759"/>
<protein>
    <submittedName>
        <fullName evidence="4">Ig-like domain-containing protein</fullName>
    </submittedName>
</protein>
<dbReference type="WBParaSite" id="HCON_00028290-00001">
    <property type="protein sequence ID" value="HCON_00028290-00001"/>
    <property type="gene ID" value="HCON_00028290"/>
</dbReference>
<keyword evidence="3" id="KW-1185">Reference proteome</keyword>
<evidence type="ECO:0000259" key="2">
    <source>
        <dbReference type="PROSITE" id="PS50835"/>
    </source>
</evidence>
<dbReference type="InterPro" id="IPR007110">
    <property type="entry name" value="Ig-like_dom"/>
</dbReference>
<evidence type="ECO:0000256" key="1">
    <source>
        <dbReference type="SAM" id="SignalP"/>
    </source>
</evidence>
<name>A0A7I4XZC9_HAECO</name>
<dbReference type="OMA" id="CEVRMNS"/>
<reference evidence="4" key="1">
    <citation type="submission" date="2020-12" db="UniProtKB">
        <authorList>
            <consortium name="WormBaseParasite"/>
        </authorList>
    </citation>
    <scope>IDENTIFICATION</scope>
    <source>
        <strain evidence="4">MHco3</strain>
    </source>
</reference>
<organism evidence="3 4">
    <name type="scientific">Haemonchus contortus</name>
    <name type="common">Barber pole worm</name>
    <dbReference type="NCBI Taxonomy" id="6289"/>
    <lineage>
        <taxon>Eukaryota</taxon>
        <taxon>Metazoa</taxon>
        <taxon>Ecdysozoa</taxon>
        <taxon>Nematoda</taxon>
        <taxon>Chromadorea</taxon>
        <taxon>Rhabditida</taxon>
        <taxon>Rhabditina</taxon>
        <taxon>Rhabditomorpha</taxon>
        <taxon>Strongyloidea</taxon>
        <taxon>Trichostrongylidae</taxon>
        <taxon>Haemonchus</taxon>
    </lineage>
</organism>